<evidence type="ECO:0000256" key="2">
    <source>
        <dbReference type="SAM" id="MobiDB-lite"/>
    </source>
</evidence>
<dbReference type="InterPro" id="IPR029058">
    <property type="entry name" value="AB_hydrolase_fold"/>
</dbReference>
<evidence type="ECO:0000256" key="3">
    <source>
        <dbReference type="SAM" id="Phobius"/>
    </source>
</evidence>
<sequence>MKAVYQAFCWLLQEFCFLSFLWQKNFLVNSGRLLYCSFIHLVLLVCLLISCTFAGYMESTRLLQVPCPEDEGRPMEKLTDIELSSVHVTKPKQRGFVSDANSIVLQEEDVETPCGNIRVAIQGDRIKPAILTVHDIGLNHVTCFQGFFSFADMQPILRHFCVYHFNAPGQEEGALPLRPEQDALGNPESLNENSYSYPSMEQLADAVHHVVDHYKRNDLGLIRELDNIRRNTVKNVKCRTMLLVGDDSPHLDDVVNMNGRMDPQETDFVKIADCGGMPLEEQPAKVCEAFRYFLQGMGYIPALIPSRSVSTCSDFSLASTRSPTTEEDGAEC</sequence>
<comment type="similarity">
    <text evidence="1">Belongs to the NDRG family.</text>
</comment>
<dbReference type="Gene3D" id="3.40.50.1820">
    <property type="entry name" value="alpha/beta hydrolase"/>
    <property type="match status" value="2"/>
</dbReference>
<dbReference type="OrthoDB" id="741027at2759"/>
<keyword evidence="3" id="KW-0812">Transmembrane</keyword>
<dbReference type="PANTHER" id="PTHR11034">
    <property type="entry name" value="N-MYC DOWNSTREAM REGULATED"/>
    <property type="match status" value="1"/>
</dbReference>
<evidence type="ECO:0000256" key="1">
    <source>
        <dbReference type="ARBA" id="ARBA00005598"/>
    </source>
</evidence>
<evidence type="ECO:0000313" key="4">
    <source>
        <dbReference type="EMBL" id="CAE1284682.1"/>
    </source>
</evidence>
<feature type="transmembrane region" description="Helical" evidence="3">
    <location>
        <begin position="33"/>
        <end position="57"/>
    </location>
</feature>
<reference evidence="4" key="1">
    <citation type="submission" date="2021-01" db="EMBL/GenBank/DDBJ databases">
        <authorList>
            <person name="Li R."/>
            <person name="Bekaert M."/>
        </authorList>
    </citation>
    <scope>NUCLEOTIDE SEQUENCE</scope>
    <source>
        <strain evidence="4">Farmed</strain>
    </source>
</reference>
<dbReference type="Pfam" id="PF03096">
    <property type="entry name" value="Ndr"/>
    <property type="match status" value="2"/>
</dbReference>
<accession>A0A812CZZ3</accession>
<protein>
    <submittedName>
        <fullName evidence="4">Uncharacterized protein</fullName>
    </submittedName>
</protein>
<keyword evidence="5" id="KW-1185">Reference proteome</keyword>
<comment type="caution">
    <text evidence="4">The sequence shown here is derived from an EMBL/GenBank/DDBJ whole genome shotgun (WGS) entry which is preliminary data.</text>
</comment>
<feature type="region of interest" description="Disordered" evidence="2">
    <location>
        <begin position="173"/>
        <end position="192"/>
    </location>
</feature>
<dbReference type="EMBL" id="CAHIKZ030002302">
    <property type="protein sequence ID" value="CAE1284682.1"/>
    <property type="molecule type" value="Genomic_DNA"/>
</dbReference>
<gene>
    <name evidence="4" type="ORF">SPHA_44894</name>
</gene>
<keyword evidence="3" id="KW-1133">Transmembrane helix</keyword>
<evidence type="ECO:0000313" key="5">
    <source>
        <dbReference type="Proteomes" id="UP000597762"/>
    </source>
</evidence>
<organism evidence="4 5">
    <name type="scientific">Acanthosepion pharaonis</name>
    <name type="common">Pharaoh cuttlefish</name>
    <name type="synonym">Sepia pharaonis</name>
    <dbReference type="NCBI Taxonomy" id="158019"/>
    <lineage>
        <taxon>Eukaryota</taxon>
        <taxon>Metazoa</taxon>
        <taxon>Spiralia</taxon>
        <taxon>Lophotrochozoa</taxon>
        <taxon>Mollusca</taxon>
        <taxon>Cephalopoda</taxon>
        <taxon>Coleoidea</taxon>
        <taxon>Decapodiformes</taxon>
        <taxon>Sepiida</taxon>
        <taxon>Sepiina</taxon>
        <taxon>Sepiidae</taxon>
        <taxon>Acanthosepion</taxon>
    </lineage>
</organism>
<dbReference type="Proteomes" id="UP000597762">
    <property type="component" value="Unassembled WGS sequence"/>
</dbReference>
<name>A0A812CZZ3_ACAPH</name>
<dbReference type="SUPFAM" id="SSF53474">
    <property type="entry name" value="alpha/beta-Hydrolases"/>
    <property type="match status" value="1"/>
</dbReference>
<keyword evidence="3" id="KW-0472">Membrane</keyword>
<dbReference type="InterPro" id="IPR004142">
    <property type="entry name" value="NDRG"/>
</dbReference>
<proteinExistence type="inferred from homology"/>
<dbReference type="AlphaFoldDB" id="A0A812CZZ3"/>